<reference evidence="5 6" key="1">
    <citation type="journal article" date="2013" name="Genome Biol.">
        <title>Comparative genomics of the core and accessory genomes of 48 Sinorhizobium strains comprising five genospecies.</title>
        <authorList>
            <person name="Sugawara M."/>
            <person name="Epstein B."/>
            <person name="Badgley B.D."/>
            <person name="Unno T."/>
            <person name="Xu L."/>
            <person name="Reese J."/>
            <person name="Gyaneshwar P."/>
            <person name="Denny R."/>
            <person name="Mudge J."/>
            <person name="Bharti A.K."/>
            <person name="Farmer A.D."/>
            <person name="May G.D."/>
            <person name="Woodward J.E."/>
            <person name="Medigue C."/>
            <person name="Vallenet D."/>
            <person name="Lajus A."/>
            <person name="Rouy Z."/>
            <person name="Martinez-Vaz B."/>
            <person name="Tiffin P."/>
            <person name="Young N.D."/>
            <person name="Sadowsky M.J."/>
        </authorList>
    </citation>
    <scope>NUCLEOTIDE SEQUENCE [LARGE SCALE GENOMIC DNA]</scope>
    <source>
        <strain evidence="5 6">USDA4894</strain>
    </source>
</reference>
<evidence type="ECO:0000313" key="5">
    <source>
        <dbReference type="EMBL" id="MQX19064.1"/>
    </source>
</evidence>
<dbReference type="EMBL" id="WITC01000129">
    <property type="protein sequence ID" value="MQX19064.1"/>
    <property type="molecule type" value="Genomic_DNA"/>
</dbReference>
<dbReference type="PANTHER" id="PTHR46796:SF7">
    <property type="entry name" value="ARAC FAMILY TRANSCRIPTIONAL REGULATOR"/>
    <property type="match status" value="1"/>
</dbReference>
<dbReference type="InterPro" id="IPR009057">
    <property type="entry name" value="Homeodomain-like_sf"/>
</dbReference>
<dbReference type="OrthoDB" id="9783876at2"/>
<dbReference type="Proteomes" id="UP000439983">
    <property type="component" value="Unassembled WGS sequence"/>
</dbReference>
<keyword evidence="2" id="KW-0238">DNA-binding</keyword>
<feature type="domain" description="HTH araC/xylS-type" evidence="4">
    <location>
        <begin position="204"/>
        <end position="302"/>
    </location>
</feature>
<evidence type="ECO:0000256" key="1">
    <source>
        <dbReference type="ARBA" id="ARBA00023015"/>
    </source>
</evidence>
<evidence type="ECO:0000259" key="4">
    <source>
        <dbReference type="PROSITE" id="PS01124"/>
    </source>
</evidence>
<sequence length="307" mass="33179">MTADPLSAILSLIETRVVYSGGFSAGGAWAIRFPPPQKVKFFAIAHGSCFVTVDGLPDLFHLNSGDVFLLSAEAAFTVASDPALPPADAFAFFDGERSTFAHLGEGGDLLYLGSHLEFASKGSRLLIDNLPPVIHLSGSETGTGRLRWLIEELVRETTSTVPGTLAARSGLANLMFLQLLRGYLSQERGVNVGWLRAACDPKLAPALSLMHCDPARNWHLPELAKAAAMSRTTFATYFKAIAGIGPLSYLTEWRMWLAERKLREGGQSVSMIAHSVGYASEAAFSTAYKRVMGSSPRRQMRQATVSN</sequence>
<dbReference type="InterPro" id="IPR032783">
    <property type="entry name" value="AraC_lig"/>
</dbReference>
<dbReference type="GO" id="GO:0043565">
    <property type="term" value="F:sequence-specific DNA binding"/>
    <property type="evidence" value="ECO:0007669"/>
    <property type="project" value="InterPro"/>
</dbReference>
<name>A0A6N7LS93_SINTE</name>
<keyword evidence="6" id="KW-1185">Reference proteome</keyword>
<dbReference type="SUPFAM" id="SSF46689">
    <property type="entry name" value="Homeodomain-like"/>
    <property type="match status" value="2"/>
</dbReference>
<dbReference type="InterPro" id="IPR018060">
    <property type="entry name" value="HTH_AraC"/>
</dbReference>
<dbReference type="InterPro" id="IPR018062">
    <property type="entry name" value="HTH_AraC-typ_CS"/>
</dbReference>
<keyword evidence="1" id="KW-0805">Transcription regulation</keyword>
<dbReference type="RefSeq" id="WP_153442858.1">
    <property type="nucleotide sequence ID" value="NZ_JACIGA010000006.1"/>
</dbReference>
<dbReference type="Pfam" id="PF12833">
    <property type="entry name" value="HTH_18"/>
    <property type="match status" value="1"/>
</dbReference>
<dbReference type="AlphaFoldDB" id="A0A6N7LS93"/>
<comment type="caution">
    <text evidence="5">The sequence shown here is derived from an EMBL/GenBank/DDBJ whole genome shotgun (WGS) entry which is preliminary data.</text>
</comment>
<dbReference type="Gene3D" id="1.10.10.60">
    <property type="entry name" value="Homeodomain-like"/>
    <property type="match status" value="1"/>
</dbReference>
<dbReference type="InterPro" id="IPR050204">
    <property type="entry name" value="AraC_XylS_family_regulators"/>
</dbReference>
<dbReference type="PROSITE" id="PS00041">
    <property type="entry name" value="HTH_ARAC_FAMILY_1"/>
    <property type="match status" value="1"/>
</dbReference>
<organism evidence="5 6">
    <name type="scientific">Sinorhizobium terangae</name>
    <dbReference type="NCBI Taxonomy" id="110322"/>
    <lineage>
        <taxon>Bacteria</taxon>
        <taxon>Pseudomonadati</taxon>
        <taxon>Pseudomonadota</taxon>
        <taxon>Alphaproteobacteria</taxon>
        <taxon>Hyphomicrobiales</taxon>
        <taxon>Rhizobiaceae</taxon>
        <taxon>Sinorhizobium/Ensifer group</taxon>
        <taxon>Sinorhizobium</taxon>
    </lineage>
</organism>
<dbReference type="GO" id="GO:0003700">
    <property type="term" value="F:DNA-binding transcription factor activity"/>
    <property type="evidence" value="ECO:0007669"/>
    <property type="project" value="InterPro"/>
</dbReference>
<dbReference type="PROSITE" id="PS01124">
    <property type="entry name" value="HTH_ARAC_FAMILY_2"/>
    <property type="match status" value="1"/>
</dbReference>
<evidence type="ECO:0000313" key="6">
    <source>
        <dbReference type="Proteomes" id="UP000439983"/>
    </source>
</evidence>
<keyword evidence="3" id="KW-0804">Transcription</keyword>
<accession>A0A6N7LS93</accession>
<evidence type="ECO:0000256" key="2">
    <source>
        <dbReference type="ARBA" id="ARBA00023125"/>
    </source>
</evidence>
<evidence type="ECO:0000256" key="3">
    <source>
        <dbReference type="ARBA" id="ARBA00023163"/>
    </source>
</evidence>
<protein>
    <submittedName>
        <fullName evidence="5">Helix-turn-helix domain-containing protein</fullName>
    </submittedName>
</protein>
<dbReference type="PANTHER" id="PTHR46796">
    <property type="entry name" value="HTH-TYPE TRANSCRIPTIONAL ACTIVATOR RHAS-RELATED"/>
    <property type="match status" value="1"/>
</dbReference>
<dbReference type="SMART" id="SM00342">
    <property type="entry name" value="HTH_ARAC"/>
    <property type="match status" value="1"/>
</dbReference>
<dbReference type="Pfam" id="PF12852">
    <property type="entry name" value="Cupin_6"/>
    <property type="match status" value="1"/>
</dbReference>
<proteinExistence type="predicted"/>
<gene>
    <name evidence="5" type="ORF">GHK62_31350</name>
</gene>